<sequence>MSHNCIFCGIWKSQTNVIYKTDNLIVIPDIYPLSEGHMLVIPKEHGETLNDLKDESITGVLPLIKMITSKMGIDKYNILQNNKHIQSVPHVHFHIIPYSSSLNSLKIDWKVIEKEKDYIEKFVKIAKEKLDTISNK</sequence>
<evidence type="ECO:0000313" key="3">
    <source>
        <dbReference type="EMBL" id="KAF7683887.1"/>
    </source>
</evidence>
<dbReference type="PROSITE" id="PS51084">
    <property type="entry name" value="HIT_2"/>
    <property type="match status" value="1"/>
</dbReference>
<dbReference type="EMBL" id="SBIQ01000043">
    <property type="protein sequence ID" value="KAF7683887.1"/>
    <property type="molecule type" value="Genomic_DNA"/>
</dbReference>
<dbReference type="InterPro" id="IPR001310">
    <property type="entry name" value="Histidine_triad_HIT"/>
</dbReference>
<dbReference type="Proteomes" id="UP001516464">
    <property type="component" value="Unassembled WGS sequence"/>
</dbReference>
<gene>
    <name evidence="3" type="primary">HNT1</name>
    <name evidence="3" type="ORF">TCON_0912</name>
</gene>
<evidence type="ECO:0000256" key="1">
    <source>
        <dbReference type="PROSITE-ProRule" id="PRU00464"/>
    </source>
</evidence>
<dbReference type="Gene3D" id="3.30.428.10">
    <property type="entry name" value="HIT-like"/>
    <property type="match status" value="1"/>
</dbReference>
<dbReference type="InterPro" id="IPR036265">
    <property type="entry name" value="HIT-like_sf"/>
</dbReference>
<dbReference type="Pfam" id="PF01230">
    <property type="entry name" value="HIT"/>
    <property type="match status" value="1"/>
</dbReference>
<dbReference type="PANTHER" id="PTHR46648:SF1">
    <property type="entry name" value="ADENOSINE 5'-MONOPHOSPHORAMIDASE HNT1"/>
    <property type="match status" value="1"/>
</dbReference>
<dbReference type="SUPFAM" id="SSF54197">
    <property type="entry name" value="HIT-like"/>
    <property type="match status" value="1"/>
</dbReference>
<dbReference type="InterPro" id="IPR011146">
    <property type="entry name" value="HIT-like"/>
</dbReference>
<evidence type="ECO:0000259" key="2">
    <source>
        <dbReference type="PROSITE" id="PS51084"/>
    </source>
</evidence>
<dbReference type="PANTHER" id="PTHR46648">
    <property type="entry name" value="HIT FAMILY PROTEIN 1"/>
    <property type="match status" value="1"/>
</dbReference>
<reference evidence="3 4" key="1">
    <citation type="submission" date="2019-01" db="EMBL/GenBank/DDBJ databases">
        <title>Genomes sequencing and comparative genomics of infectious freshwater microsporidia, Cucumispora dikerogammari and Thelohania contejeani.</title>
        <authorList>
            <person name="Cormier A."/>
            <person name="Giraud I."/>
            <person name="Wattier R."/>
            <person name="Teixeira M."/>
            <person name="Grandjean F."/>
            <person name="Rigaud T."/>
            <person name="Cordaux R."/>
        </authorList>
    </citation>
    <scope>NUCLEOTIDE SEQUENCE [LARGE SCALE GENOMIC DNA]</scope>
    <source>
        <strain evidence="3">T1</strain>
        <tissue evidence="3">Spores</tissue>
    </source>
</reference>
<accession>A0ABQ7I0A6</accession>
<comment type="caution">
    <text evidence="3">The sequence shown here is derived from an EMBL/GenBank/DDBJ whole genome shotgun (WGS) entry which is preliminary data.</text>
</comment>
<organism evidence="3 4">
    <name type="scientific">Astathelohania contejeani</name>
    <dbReference type="NCBI Taxonomy" id="164912"/>
    <lineage>
        <taxon>Eukaryota</taxon>
        <taxon>Fungi</taxon>
        <taxon>Fungi incertae sedis</taxon>
        <taxon>Microsporidia</taxon>
        <taxon>Astathelohaniidae</taxon>
        <taxon>Astathelohania</taxon>
    </lineage>
</organism>
<name>A0ABQ7I0A6_9MICR</name>
<protein>
    <submittedName>
        <fullName evidence="3">Hit family protein 1</fullName>
    </submittedName>
</protein>
<feature type="domain" description="HIT" evidence="2">
    <location>
        <begin position="6"/>
        <end position="107"/>
    </location>
</feature>
<proteinExistence type="predicted"/>
<keyword evidence="4" id="KW-1185">Reference proteome</keyword>
<dbReference type="PRINTS" id="PR00332">
    <property type="entry name" value="HISTRIAD"/>
</dbReference>
<evidence type="ECO:0000313" key="4">
    <source>
        <dbReference type="Proteomes" id="UP001516464"/>
    </source>
</evidence>
<feature type="short sequence motif" description="Histidine triad motif" evidence="1">
    <location>
        <begin position="90"/>
        <end position="94"/>
    </location>
</feature>